<feature type="transmembrane region" description="Helical" evidence="5">
    <location>
        <begin position="222"/>
        <end position="238"/>
    </location>
</feature>
<dbReference type="InterPro" id="IPR002033">
    <property type="entry name" value="TatC"/>
</dbReference>
<dbReference type="PANTHER" id="PTHR30371:SF0">
    <property type="entry name" value="SEC-INDEPENDENT PROTEIN TRANSLOCASE PROTEIN TATC, CHLOROPLASTIC-RELATED"/>
    <property type="match status" value="1"/>
</dbReference>
<dbReference type="GO" id="GO:0043953">
    <property type="term" value="P:protein transport by the Tat complex"/>
    <property type="evidence" value="ECO:0007669"/>
    <property type="project" value="TreeGrafter"/>
</dbReference>
<name>A0A3B0ZN32_9ZZZZ</name>
<reference evidence="6" key="1">
    <citation type="submission" date="2018-06" db="EMBL/GenBank/DDBJ databases">
        <authorList>
            <person name="Zhirakovskaya E."/>
        </authorList>
    </citation>
    <scope>NUCLEOTIDE SEQUENCE</scope>
</reference>
<dbReference type="GO" id="GO:0033281">
    <property type="term" value="C:TAT protein transport complex"/>
    <property type="evidence" value="ECO:0007669"/>
    <property type="project" value="TreeGrafter"/>
</dbReference>
<protein>
    <submittedName>
        <fullName evidence="6">Twin-arginine translocation protein TatC</fullName>
    </submittedName>
</protein>
<evidence type="ECO:0000256" key="4">
    <source>
        <dbReference type="ARBA" id="ARBA00023136"/>
    </source>
</evidence>
<feature type="transmembrane region" description="Helical" evidence="5">
    <location>
        <begin position="185"/>
        <end position="210"/>
    </location>
</feature>
<keyword evidence="3 5" id="KW-1133">Transmembrane helix</keyword>
<feature type="transmembrane region" description="Helical" evidence="5">
    <location>
        <begin position="51"/>
        <end position="73"/>
    </location>
</feature>
<dbReference type="GO" id="GO:0009977">
    <property type="term" value="F:proton motive force dependent protein transmembrane transporter activity"/>
    <property type="evidence" value="ECO:0007669"/>
    <property type="project" value="TreeGrafter"/>
</dbReference>
<dbReference type="PRINTS" id="PR01840">
    <property type="entry name" value="TATCFAMILY"/>
</dbReference>
<feature type="transmembrane region" description="Helical" evidence="5">
    <location>
        <begin position="93"/>
        <end position="116"/>
    </location>
</feature>
<sequence>MKKPHPQAPLKQRRSNVWLNRLLGKDKRPPDPRQQAFVTHLIELRDRLLRILIAVLVVFLCLMPFANDLYLMLSEPLMSALPAGTTMIATEVAAPFLIPFKFALVFALFLTVPIFLHQMWGFIAPGLYKKERKLVLPLLLVSTILFYLGVLFAYSVVFPLVFNFLTNAAPDGVTVMTDISRYLEFVIKMFFAFGLAFEVPIVTYVVILAGITTADDLAKKRPYVIIGAFILGMFLTPPDAISQTLLAIPMWLLFELGLLAARKFIPPKEENEDASA</sequence>
<evidence type="ECO:0000256" key="1">
    <source>
        <dbReference type="ARBA" id="ARBA00004141"/>
    </source>
</evidence>
<evidence type="ECO:0000256" key="3">
    <source>
        <dbReference type="ARBA" id="ARBA00022989"/>
    </source>
</evidence>
<dbReference type="EMBL" id="UOFO01000151">
    <property type="protein sequence ID" value="VAW88812.1"/>
    <property type="molecule type" value="Genomic_DNA"/>
</dbReference>
<evidence type="ECO:0000313" key="6">
    <source>
        <dbReference type="EMBL" id="VAW88812.1"/>
    </source>
</evidence>
<feature type="transmembrane region" description="Helical" evidence="5">
    <location>
        <begin position="136"/>
        <end position="165"/>
    </location>
</feature>
<evidence type="ECO:0000256" key="2">
    <source>
        <dbReference type="ARBA" id="ARBA00022692"/>
    </source>
</evidence>
<comment type="subcellular location">
    <subcellularLocation>
        <location evidence="1">Membrane</location>
        <topology evidence="1">Multi-pass membrane protein</topology>
    </subcellularLocation>
</comment>
<dbReference type="HAMAP" id="MF_00902">
    <property type="entry name" value="TatC"/>
    <property type="match status" value="1"/>
</dbReference>
<proteinExistence type="inferred from homology"/>
<dbReference type="NCBIfam" id="TIGR00945">
    <property type="entry name" value="tatC"/>
    <property type="match status" value="1"/>
</dbReference>
<evidence type="ECO:0000256" key="5">
    <source>
        <dbReference type="SAM" id="Phobius"/>
    </source>
</evidence>
<dbReference type="PANTHER" id="PTHR30371">
    <property type="entry name" value="SEC-INDEPENDENT PROTEIN TRANSLOCASE PROTEIN TATC"/>
    <property type="match status" value="1"/>
</dbReference>
<dbReference type="AlphaFoldDB" id="A0A3B0ZN32"/>
<keyword evidence="4 5" id="KW-0472">Membrane</keyword>
<dbReference type="GO" id="GO:0065002">
    <property type="term" value="P:intracellular protein transmembrane transport"/>
    <property type="evidence" value="ECO:0007669"/>
    <property type="project" value="TreeGrafter"/>
</dbReference>
<keyword evidence="2 5" id="KW-0812">Transmembrane</keyword>
<dbReference type="Pfam" id="PF00902">
    <property type="entry name" value="TatC"/>
    <property type="match status" value="1"/>
</dbReference>
<gene>
    <name evidence="6" type="ORF">MNBD_GAMMA16-1081</name>
</gene>
<organism evidence="6">
    <name type="scientific">hydrothermal vent metagenome</name>
    <dbReference type="NCBI Taxonomy" id="652676"/>
    <lineage>
        <taxon>unclassified sequences</taxon>
        <taxon>metagenomes</taxon>
        <taxon>ecological metagenomes</taxon>
    </lineage>
</organism>
<accession>A0A3B0ZN32</accession>